<comment type="caution">
    <text evidence="4">The sequence shown here is derived from an EMBL/GenBank/DDBJ whole genome shotgun (WGS) entry which is preliminary data.</text>
</comment>
<organism evidence="4 5">
    <name type="scientific">Sphingopyxis panaciterrulae</name>
    <dbReference type="NCBI Taxonomy" id="462372"/>
    <lineage>
        <taxon>Bacteria</taxon>
        <taxon>Pseudomonadati</taxon>
        <taxon>Pseudomonadota</taxon>
        <taxon>Alphaproteobacteria</taxon>
        <taxon>Sphingomonadales</taxon>
        <taxon>Sphingomonadaceae</taxon>
        <taxon>Sphingopyxis</taxon>
    </lineage>
</organism>
<dbReference type="InterPro" id="IPR003018">
    <property type="entry name" value="GAF"/>
</dbReference>
<gene>
    <name evidence="4" type="ORF">FHR21_001641</name>
</gene>
<accession>A0A7W9B5D4</accession>
<dbReference type="InterPro" id="IPR050465">
    <property type="entry name" value="UPF0194_transport"/>
</dbReference>
<protein>
    <submittedName>
        <fullName evidence="4">GAF domain-containing protein</fullName>
    </submittedName>
</protein>
<dbReference type="PANTHER" id="PTHR32347">
    <property type="entry name" value="EFFLUX SYSTEM COMPONENT YKNX-RELATED"/>
    <property type="match status" value="1"/>
</dbReference>
<name>A0A7W9B5D4_9SPHN</name>
<dbReference type="Pfam" id="PF01590">
    <property type="entry name" value="GAF"/>
    <property type="match status" value="1"/>
</dbReference>
<evidence type="ECO:0000256" key="1">
    <source>
        <dbReference type="ARBA" id="ARBA00004196"/>
    </source>
</evidence>
<dbReference type="GO" id="GO:0030313">
    <property type="term" value="C:cell envelope"/>
    <property type="evidence" value="ECO:0007669"/>
    <property type="project" value="UniProtKB-SubCell"/>
</dbReference>
<keyword evidence="5" id="KW-1185">Reference proteome</keyword>
<evidence type="ECO:0000259" key="3">
    <source>
        <dbReference type="SMART" id="SM00065"/>
    </source>
</evidence>
<dbReference type="SMART" id="SM00065">
    <property type="entry name" value="GAF"/>
    <property type="match status" value="1"/>
</dbReference>
<dbReference type="InterPro" id="IPR029016">
    <property type="entry name" value="GAF-like_dom_sf"/>
</dbReference>
<proteinExistence type="predicted"/>
<evidence type="ECO:0000313" key="5">
    <source>
        <dbReference type="Proteomes" id="UP000537161"/>
    </source>
</evidence>
<comment type="subcellular location">
    <subcellularLocation>
        <location evidence="1">Cell envelope</location>
    </subcellularLocation>
</comment>
<reference evidence="4 5" key="1">
    <citation type="submission" date="2020-08" db="EMBL/GenBank/DDBJ databases">
        <title>Genomic Encyclopedia of Type Strains, Phase IV (KMG-IV): sequencing the most valuable type-strain genomes for metagenomic binning, comparative biology and taxonomic classification.</title>
        <authorList>
            <person name="Goeker M."/>
        </authorList>
    </citation>
    <scope>NUCLEOTIDE SEQUENCE [LARGE SCALE GENOMIC DNA]</scope>
    <source>
        <strain evidence="4 5">DSM 27163</strain>
    </source>
</reference>
<keyword evidence="2" id="KW-0175">Coiled coil</keyword>
<dbReference type="SUPFAM" id="SSF55781">
    <property type="entry name" value="GAF domain-like"/>
    <property type="match status" value="1"/>
</dbReference>
<dbReference type="Gene3D" id="3.30.450.40">
    <property type="match status" value="1"/>
</dbReference>
<dbReference type="EMBL" id="JACIJH010000003">
    <property type="protein sequence ID" value="MBB5706297.1"/>
    <property type="molecule type" value="Genomic_DNA"/>
</dbReference>
<dbReference type="RefSeq" id="WP_338113107.1">
    <property type="nucleotide sequence ID" value="NZ_JACIJH010000003.1"/>
</dbReference>
<evidence type="ECO:0000313" key="4">
    <source>
        <dbReference type="EMBL" id="MBB5706297.1"/>
    </source>
</evidence>
<feature type="domain" description="GAF" evidence="3">
    <location>
        <begin position="176"/>
        <end position="328"/>
    </location>
</feature>
<dbReference type="Proteomes" id="UP000537161">
    <property type="component" value="Unassembled WGS sequence"/>
</dbReference>
<dbReference type="Gene3D" id="2.40.50.100">
    <property type="match status" value="1"/>
</dbReference>
<dbReference type="SUPFAM" id="SSF111369">
    <property type="entry name" value="HlyD-like secretion proteins"/>
    <property type="match status" value="1"/>
</dbReference>
<dbReference type="AlphaFoldDB" id="A0A7W9B5D4"/>
<dbReference type="Gene3D" id="2.40.30.170">
    <property type="match status" value="1"/>
</dbReference>
<evidence type="ECO:0000256" key="2">
    <source>
        <dbReference type="ARBA" id="ARBA00023054"/>
    </source>
</evidence>
<sequence length="617" mass="66426">MSVAADIGTASRSQGADEARLWASLASARDAGSFCQAWLDLQCARTRGVSAGLILLEGTGGAFAPAAGWPAGPQEHPHLRKVAEATLANGQVVVEGDADDPDTMGIGYPIAADGRMMGAVLLAVTGLTSPQMQLLLRELHWGVGWIHSLVWQHRSAGDEGRTEATTAAMDVLAAMQEHDTLAEAELALCNAATIALDADRVSLGLVQGDRVKLSAMSHGAWFRKRSDVAEALEAAMDEAMDQGMLLSVPLVREGDPILLQQDRLLALAGKGAVASVPMTDRGLPVGVLTIERAVDADPFDARDLLLAETIAALVAPGIALLRREERWIGGRVRRHGMDGARALFGPRRPLAKALGIGALLLLLILFIPFAQFQVRADAELEGQVQRAASAPFSGFIARSQARAGDVVRAGQVLATLDDRDLIVDRARALGEVQQLDRRYREALAKHERADMSLAGAQLRQAEASLRLIEYKLARTRIVAPLSGVLVSGDLSQKVGTPVEEGDVLFEVAPLGSFRVVLNVAEEDVNYLRPGQQGRFAPTGLAGETVPFTVRRITSVTANVDGENVFRVEAELAGDRRAVLRPGMEGVAKVKIDRRSNAWIWTRGLREWLRLFFWKWLP</sequence>
<dbReference type="PANTHER" id="PTHR32347:SF23">
    <property type="entry name" value="BLL5650 PROTEIN"/>
    <property type="match status" value="1"/>
</dbReference>